<feature type="transmembrane region" description="Helical" evidence="7">
    <location>
        <begin position="33"/>
        <end position="50"/>
    </location>
</feature>
<keyword evidence="3 7" id="KW-0812">Transmembrane</keyword>
<dbReference type="eggNOG" id="COG2814">
    <property type="taxonomic scope" value="Bacteria"/>
</dbReference>
<feature type="transmembrane region" description="Helical" evidence="7">
    <location>
        <begin position="160"/>
        <end position="182"/>
    </location>
</feature>
<feature type="transmembrane region" description="Helical" evidence="7">
    <location>
        <begin position="125"/>
        <end position="148"/>
    </location>
</feature>
<keyword evidence="2" id="KW-0813">Transport</keyword>
<evidence type="ECO:0000256" key="7">
    <source>
        <dbReference type="SAM" id="Phobius"/>
    </source>
</evidence>
<dbReference type="STRING" id="391625.PPSIR1_18652"/>
<dbReference type="EMBL" id="ABCS01000067">
    <property type="protein sequence ID" value="EDM76355.1"/>
    <property type="molecule type" value="Genomic_DNA"/>
</dbReference>
<feature type="transmembrane region" description="Helical" evidence="7">
    <location>
        <begin position="386"/>
        <end position="405"/>
    </location>
</feature>
<evidence type="ECO:0000256" key="3">
    <source>
        <dbReference type="ARBA" id="ARBA00022692"/>
    </source>
</evidence>
<evidence type="ECO:0000256" key="2">
    <source>
        <dbReference type="ARBA" id="ARBA00022448"/>
    </source>
</evidence>
<protein>
    <submittedName>
        <fullName evidence="8">Putative signal transducer</fullName>
    </submittedName>
</protein>
<proteinExistence type="predicted"/>
<dbReference type="RefSeq" id="WP_006974530.1">
    <property type="nucleotide sequence ID" value="NZ_ABCS01000067.1"/>
</dbReference>
<dbReference type="Pfam" id="PF07690">
    <property type="entry name" value="MFS_1"/>
    <property type="match status" value="1"/>
</dbReference>
<dbReference type="InterPro" id="IPR011701">
    <property type="entry name" value="MFS"/>
</dbReference>
<feature type="transmembrane region" description="Helical" evidence="7">
    <location>
        <begin position="259"/>
        <end position="280"/>
    </location>
</feature>
<evidence type="ECO:0000313" key="8">
    <source>
        <dbReference type="EMBL" id="EDM76355.1"/>
    </source>
</evidence>
<evidence type="ECO:0000256" key="6">
    <source>
        <dbReference type="SAM" id="MobiDB-lite"/>
    </source>
</evidence>
<feature type="transmembrane region" description="Helical" evidence="7">
    <location>
        <begin position="289"/>
        <end position="308"/>
    </location>
</feature>
<feature type="transmembrane region" description="Helical" evidence="7">
    <location>
        <begin position="320"/>
        <end position="342"/>
    </location>
</feature>
<organism evidence="8 9">
    <name type="scientific">Plesiocystis pacifica SIR-1</name>
    <dbReference type="NCBI Taxonomy" id="391625"/>
    <lineage>
        <taxon>Bacteria</taxon>
        <taxon>Pseudomonadati</taxon>
        <taxon>Myxococcota</taxon>
        <taxon>Polyangia</taxon>
        <taxon>Nannocystales</taxon>
        <taxon>Nannocystaceae</taxon>
        <taxon>Plesiocystis</taxon>
    </lineage>
</organism>
<comment type="subcellular location">
    <subcellularLocation>
        <location evidence="1">Membrane</location>
        <topology evidence="1">Multi-pass membrane protein</topology>
    </subcellularLocation>
</comment>
<feature type="transmembrane region" description="Helical" evidence="7">
    <location>
        <begin position="216"/>
        <end position="239"/>
    </location>
</feature>
<keyword evidence="4 7" id="KW-1133">Transmembrane helix</keyword>
<dbReference type="InterPro" id="IPR004752">
    <property type="entry name" value="AmpG_permease/AT-1"/>
</dbReference>
<feature type="transmembrane region" description="Helical" evidence="7">
    <location>
        <begin position="354"/>
        <end position="374"/>
    </location>
</feature>
<dbReference type="SUPFAM" id="SSF103473">
    <property type="entry name" value="MFS general substrate transporter"/>
    <property type="match status" value="1"/>
</dbReference>
<dbReference type="Gene3D" id="1.20.1250.20">
    <property type="entry name" value="MFS general substrate transporter like domains"/>
    <property type="match status" value="1"/>
</dbReference>
<evidence type="ECO:0000256" key="1">
    <source>
        <dbReference type="ARBA" id="ARBA00004141"/>
    </source>
</evidence>
<dbReference type="GO" id="GO:0022857">
    <property type="term" value="F:transmembrane transporter activity"/>
    <property type="evidence" value="ECO:0007669"/>
    <property type="project" value="InterPro"/>
</dbReference>
<dbReference type="AlphaFoldDB" id="A6GCT9"/>
<evidence type="ECO:0000256" key="4">
    <source>
        <dbReference type="ARBA" id="ARBA00022989"/>
    </source>
</evidence>
<feature type="transmembrane region" description="Helical" evidence="7">
    <location>
        <begin position="62"/>
        <end position="82"/>
    </location>
</feature>
<accession>A6GCT9</accession>
<comment type="caution">
    <text evidence="8">The sequence shown here is derived from an EMBL/GenBank/DDBJ whole genome shotgun (WGS) entry which is preliminary data.</text>
</comment>
<keyword evidence="5 7" id="KW-0472">Membrane</keyword>
<reference evidence="8 9" key="1">
    <citation type="submission" date="2007-06" db="EMBL/GenBank/DDBJ databases">
        <authorList>
            <person name="Shimkets L."/>
            <person name="Ferriera S."/>
            <person name="Johnson J."/>
            <person name="Kravitz S."/>
            <person name="Beeson K."/>
            <person name="Sutton G."/>
            <person name="Rogers Y.-H."/>
            <person name="Friedman R."/>
            <person name="Frazier M."/>
            <person name="Venter J.C."/>
        </authorList>
    </citation>
    <scope>NUCLEOTIDE SEQUENCE [LARGE SCALE GENOMIC DNA]</scope>
    <source>
        <strain evidence="8 9">SIR-1</strain>
    </source>
</reference>
<name>A6GCT9_9BACT</name>
<dbReference type="OrthoDB" id="9787815at2"/>
<evidence type="ECO:0000256" key="5">
    <source>
        <dbReference type="ARBA" id="ARBA00023136"/>
    </source>
</evidence>
<dbReference type="PANTHER" id="PTHR12778">
    <property type="entry name" value="SOLUTE CARRIER FAMILY 33 ACETYL-COA TRANSPORTER -RELATED"/>
    <property type="match status" value="1"/>
</dbReference>
<feature type="transmembrane region" description="Helical" evidence="7">
    <location>
        <begin position="88"/>
        <end position="113"/>
    </location>
</feature>
<keyword evidence="9" id="KW-1185">Reference proteome</keyword>
<dbReference type="PANTHER" id="PTHR12778:SF10">
    <property type="entry name" value="MAJOR FACILITATOR SUPERFAMILY DOMAIN-CONTAINING PROTEIN 3"/>
    <property type="match status" value="1"/>
</dbReference>
<dbReference type="InterPro" id="IPR036259">
    <property type="entry name" value="MFS_trans_sf"/>
</dbReference>
<evidence type="ECO:0000313" key="9">
    <source>
        <dbReference type="Proteomes" id="UP000005801"/>
    </source>
</evidence>
<gene>
    <name evidence="8" type="ORF">PPSIR1_18652</name>
</gene>
<feature type="region of interest" description="Disordered" evidence="6">
    <location>
        <begin position="411"/>
        <end position="439"/>
    </location>
</feature>
<sequence>MPTAYLAEGIPFAMVIWVAGTLFKDLGHADGDITVALASIGLAWSLKPFWAAFLDMFRTKRFFVLTMELAMAVLLGLVALALPLPNYFQAIIAILWVLAFASATQDICVDGIYITSLDEEKQAAWIGVQGMAWNVGRIFATAGVVWVAGTLKESNYTPKAAWGVAIGLSAATMAALALYHWVMLPPGSKTSTAETTDEVVETFVDTVKDFFSKEKIWGMLAFVFLFRSAEGLLLVEAPLFLQAPLADGGLGMTLVQKGVIDGTISTAASIVGGLLGGVFVSRHGLKKSLFFLALCLNVPNLCYVYLSWAVTPDAPLSMTTIGMLVTIEKFGYSFGFVGNMLYMMQQISPGRYHMTHYAFCTALMNLVLIPTQMASGPLADWMGYRAYFIFVIVATIPSLVAAKLAPFPRRPDATHELAGDDAPAPPPGAGPPKTAKPDP</sequence>
<dbReference type="GO" id="GO:0016020">
    <property type="term" value="C:membrane"/>
    <property type="evidence" value="ECO:0007669"/>
    <property type="project" value="UniProtKB-SubCell"/>
</dbReference>
<dbReference type="Proteomes" id="UP000005801">
    <property type="component" value="Unassembled WGS sequence"/>
</dbReference>